<evidence type="ECO:0000256" key="4">
    <source>
        <dbReference type="ARBA" id="ARBA00023128"/>
    </source>
</evidence>
<evidence type="ECO:0000256" key="6">
    <source>
        <dbReference type="SAM" id="Phobius"/>
    </source>
</evidence>
<dbReference type="EMBL" id="CADEAL010004011">
    <property type="protein sequence ID" value="CAB1449335.1"/>
    <property type="molecule type" value="Genomic_DNA"/>
</dbReference>
<sequence>MALCSFTRMFPQNKRFPTMVTGKRLADLGYRAFTGSMMLLTVYGGYMCVMRGYRFVQKQNQLKLAAENQDPEILKD</sequence>
<evidence type="ECO:0000313" key="8">
    <source>
        <dbReference type="Proteomes" id="UP001153269"/>
    </source>
</evidence>
<dbReference type="Pfam" id="PF14880">
    <property type="entry name" value="COX14"/>
    <property type="match status" value="1"/>
</dbReference>
<dbReference type="InterPro" id="IPR029208">
    <property type="entry name" value="COX14"/>
</dbReference>
<proteinExistence type="predicted"/>
<evidence type="ECO:0000256" key="3">
    <source>
        <dbReference type="ARBA" id="ARBA00022989"/>
    </source>
</evidence>
<keyword evidence="5 6" id="KW-0472">Membrane</keyword>
<comment type="subcellular location">
    <subcellularLocation>
        <location evidence="1">Mitochondrion membrane</location>
        <topology evidence="1">Single-pass membrane protein</topology>
    </subcellularLocation>
</comment>
<evidence type="ECO:0000256" key="5">
    <source>
        <dbReference type="ARBA" id="ARBA00023136"/>
    </source>
</evidence>
<dbReference type="Proteomes" id="UP001153269">
    <property type="component" value="Unassembled WGS sequence"/>
</dbReference>
<keyword evidence="3 6" id="KW-1133">Transmembrane helix</keyword>
<dbReference type="PANTHER" id="PTHR36684">
    <property type="entry name" value="CYTOCHROME C OXIDASE ASSEMBLY PROTEIN COX14"/>
    <property type="match status" value="1"/>
</dbReference>
<gene>
    <name evidence="7" type="ORF">PLEPLA_LOCUS37016</name>
</gene>
<comment type="caution">
    <text evidence="7">The sequence shown here is derived from an EMBL/GenBank/DDBJ whole genome shotgun (WGS) entry which is preliminary data.</text>
</comment>
<dbReference type="GO" id="GO:0031966">
    <property type="term" value="C:mitochondrial membrane"/>
    <property type="evidence" value="ECO:0007669"/>
    <property type="project" value="UniProtKB-SubCell"/>
</dbReference>
<evidence type="ECO:0008006" key="9">
    <source>
        <dbReference type="Google" id="ProtNLM"/>
    </source>
</evidence>
<evidence type="ECO:0000313" key="7">
    <source>
        <dbReference type="EMBL" id="CAB1449335.1"/>
    </source>
</evidence>
<organism evidence="7 8">
    <name type="scientific">Pleuronectes platessa</name>
    <name type="common">European plaice</name>
    <dbReference type="NCBI Taxonomy" id="8262"/>
    <lineage>
        <taxon>Eukaryota</taxon>
        <taxon>Metazoa</taxon>
        <taxon>Chordata</taxon>
        <taxon>Craniata</taxon>
        <taxon>Vertebrata</taxon>
        <taxon>Euteleostomi</taxon>
        <taxon>Actinopterygii</taxon>
        <taxon>Neopterygii</taxon>
        <taxon>Teleostei</taxon>
        <taxon>Neoteleostei</taxon>
        <taxon>Acanthomorphata</taxon>
        <taxon>Carangaria</taxon>
        <taxon>Pleuronectiformes</taxon>
        <taxon>Pleuronectoidei</taxon>
        <taxon>Pleuronectidae</taxon>
        <taxon>Pleuronectes</taxon>
    </lineage>
</organism>
<feature type="transmembrane region" description="Helical" evidence="6">
    <location>
        <begin position="28"/>
        <end position="49"/>
    </location>
</feature>
<protein>
    <recommendedName>
        <fullName evidence="9">Cytochrome c oxidase assembly protein COX14</fullName>
    </recommendedName>
</protein>
<evidence type="ECO:0000256" key="1">
    <source>
        <dbReference type="ARBA" id="ARBA00004304"/>
    </source>
</evidence>
<keyword evidence="2 6" id="KW-0812">Transmembrane</keyword>
<dbReference type="PANTHER" id="PTHR36684:SF1">
    <property type="entry name" value="CYTOCHROME C OXIDASE ASSEMBLY PROTEIN COX14"/>
    <property type="match status" value="1"/>
</dbReference>
<evidence type="ECO:0000256" key="2">
    <source>
        <dbReference type="ARBA" id="ARBA00022692"/>
    </source>
</evidence>
<name>A0A9N7VJC3_PLEPL</name>
<dbReference type="AlphaFoldDB" id="A0A9N7VJC3"/>
<accession>A0A9N7VJC3</accession>
<keyword evidence="4" id="KW-0496">Mitochondrion</keyword>
<reference evidence="7" key="1">
    <citation type="submission" date="2020-03" db="EMBL/GenBank/DDBJ databases">
        <authorList>
            <person name="Weist P."/>
        </authorList>
    </citation>
    <scope>NUCLEOTIDE SEQUENCE</scope>
</reference>
<keyword evidence="8" id="KW-1185">Reference proteome</keyword>